<protein>
    <submittedName>
        <fullName evidence="2">Uncharacterized protein</fullName>
    </submittedName>
</protein>
<name>A0A8J5SIT6_ZIZPA</name>
<sequence length="85" mass="9099">MPAASAATHVAGLLHDRCRRTLPRPSSPAPLHAGLRRAPSRRTPPCLLPADLRRCTVASLHVAGRSTAPPHAGHRFGDLLPFTTR</sequence>
<accession>A0A8J5SIT6</accession>
<dbReference type="Proteomes" id="UP000729402">
    <property type="component" value="Unassembled WGS sequence"/>
</dbReference>
<keyword evidence="3" id="KW-1185">Reference proteome</keyword>
<dbReference type="EMBL" id="JAAALK010000283">
    <property type="protein sequence ID" value="KAG8069942.1"/>
    <property type="molecule type" value="Genomic_DNA"/>
</dbReference>
<proteinExistence type="predicted"/>
<reference evidence="2" key="1">
    <citation type="journal article" date="2021" name="bioRxiv">
        <title>Whole Genome Assembly and Annotation of Northern Wild Rice, Zizania palustris L., Supports a Whole Genome Duplication in the Zizania Genus.</title>
        <authorList>
            <person name="Haas M."/>
            <person name="Kono T."/>
            <person name="Macchietto M."/>
            <person name="Millas R."/>
            <person name="McGilp L."/>
            <person name="Shao M."/>
            <person name="Duquette J."/>
            <person name="Hirsch C.N."/>
            <person name="Kimball J."/>
        </authorList>
    </citation>
    <scope>NUCLEOTIDE SEQUENCE</scope>
    <source>
        <tissue evidence="2">Fresh leaf tissue</tissue>
    </source>
</reference>
<evidence type="ECO:0000313" key="2">
    <source>
        <dbReference type="EMBL" id="KAG8069942.1"/>
    </source>
</evidence>
<reference evidence="2" key="2">
    <citation type="submission" date="2021-02" db="EMBL/GenBank/DDBJ databases">
        <authorList>
            <person name="Kimball J.A."/>
            <person name="Haas M.W."/>
            <person name="Macchietto M."/>
            <person name="Kono T."/>
            <person name="Duquette J."/>
            <person name="Shao M."/>
        </authorList>
    </citation>
    <scope>NUCLEOTIDE SEQUENCE</scope>
    <source>
        <tissue evidence="2">Fresh leaf tissue</tissue>
    </source>
</reference>
<evidence type="ECO:0000256" key="1">
    <source>
        <dbReference type="SAM" id="MobiDB-lite"/>
    </source>
</evidence>
<gene>
    <name evidence="2" type="ORF">GUJ93_ZPchr0006g41256</name>
</gene>
<comment type="caution">
    <text evidence="2">The sequence shown here is derived from an EMBL/GenBank/DDBJ whole genome shotgun (WGS) entry which is preliminary data.</text>
</comment>
<organism evidence="2 3">
    <name type="scientific">Zizania palustris</name>
    <name type="common">Northern wild rice</name>
    <dbReference type="NCBI Taxonomy" id="103762"/>
    <lineage>
        <taxon>Eukaryota</taxon>
        <taxon>Viridiplantae</taxon>
        <taxon>Streptophyta</taxon>
        <taxon>Embryophyta</taxon>
        <taxon>Tracheophyta</taxon>
        <taxon>Spermatophyta</taxon>
        <taxon>Magnoliopsida</taxon>
        <taxon>Liliopsida</taxon>
        <taxon>Poales</taxon>
        <taxon>Poaceae</taxon>
        <taxon>BOP clade</taxon>
        <taxon>Oryzoideae</taxon>
        <taxon>Oryzeae</taxon>
        <taxon>Zizaniinae</taxon>
        <taxon>Zizania</taxon>
    </lineage>
</organism>
<feature type="region of interest" description="Disordered" evidence="1">
    <location>
        <begin position="1"/>
        <end position="44"/>
    </location>
</feature>
<evidence type="ECO:0000313" key="3">
    <source>
        <dbReference type="Proteomes" id="UP000729402"/>
    </source>
</evidence>
<dbReference type="AlphaFoldDB" id="A0A8J5SIT6"/>